<dbReference type="InterPro" id="IPR002625">
    <property type="entry name" value="Smr_dom"/>
</dbReference>
<reference evidence="3" key="1">
    <citation type="journal article" date="2017" name="Gigascience">
        <title>The genome draft of coconut (Cocos nucifera).</title>
        <authorList>
            <person name="Xiao Y."/>
            <person name="Xu P."/>
            <person name="Fan H."/>
            <person name="Baudouin L."/>
            <person name="Xia W."/>
            <person name="Bocs S."/>
            <person name="Xu J."/>
            <person name="Li Q."/>
            <person name="Guo A."/>
            <person name="Zhou L."/>
            <person name="Li J."/>
            <person name="Wu Y."/>
            <person name="Ma Z."/>
            <person name="Armero A."/>
            <person name="Issali A.E."/>
            <person name="Liu N."/>
            <person name="Peng M."/>
            <person name="Yang Y."/>
        </authorList>
    </citation>
    <scope>NUCLEOTIDE SEQUENCE</scope>
    <source>
        <tissue evidence="3">Spear leaf of Hainan Tall coconut</tissue>
    </source>
</reference>
<dbReference type="InterPro" id="IPR036063">
    <property type="entry name" value="Smr_dom_sf"/>
</dbReference>
<organism evidence="3 4">
    <name type="scientific">Cocos nucifera</name>
    <name type="common">Coconut palm</name>
    <dbReference type="NCBI Taxonomy" id="13894"/>
    <lineage>
        <taxon>Eukaryota</taxon>
        <taxon>Viridiplantae</taxon>
        <taxon>Streptophyta</taxon>
        <taxon>Embryophyta</taxon>
        <taxon>Tracheophyta</taxon>
        <taxon>Spermatophyta</taxon>
        <taxon>Magnoliopsida</taxon>
        <taxon>Liliopsida</taxon>
        <taxon>Arecaceae</taxon>
        <taxon>Arecoideae</taxon>
        <taxon>Cocoseae</taxon>
        <taxon>Attaleinae</taxon>
        <taxon>Cocos</taxon>
    </lineage>
</organism>
<dbReference type="SUPFAM" id="SSF53474">
    <property type="entry name" value="alpha/beta-Hydrolases"/>
    <property type="match status" value="1"/>
</dbReference>
<dbReference type="GO" id="GO:0006629">
    <property type="term" value="P:lipid metabolic process"/>
    <property type="evidence" value="ECO:0007669"/>
    <property type="project" value="InterPro"/>
</dbReference>
<dbReference type="InterPro" id="IPR009818">
    <property type="entry name" value="PAM2_motif"/>
</dbReference>
<dbReference type="InterPro" id="IPR029058">
    <property type="entry name" value="AB_hydrolase_fold"/>
</dbReference>
<dbReference type="Gene3D" id="3.40.50.1820">
    <property type="entry name" value="alpha/beta hydrolase"/>
    <property type="match status" value="1"/>
</dbReference>
<dbReference type="SMART" id="SM01162">
    <property type="entry name" value="DUF1771"/>
    <property type="match status" value="1"/>
</dbReference>
<proteinExistence type="predicted"/>
<feature type="region of interest" description="Disordered" evidence="1">
    <location>
        <begin position="324"/>
        <end position="346"/>
    </location>
</feature>
<dbReference type="InterPro" id="IPR041806">
    <property type="entry name" value="CID5/6/7_CUE"/>
</dbReference>
<evidence type="ECO:0000313" key="4">
    <source>
        <dbReference type="Proteomes" id="UP000797356"/>
    </source>
</evidence>
<dbReference type="Gene3D" id="3.30.1370.110">
    <property type="match status" value="1"/>
</dbReference>
<dbReference type="Pfam" id="PF01764">
    <property type="entry name" value="Lipase_3"/>
    <property type="match status" value="1"/>
</dbReference>
<dbReference type="EMBL" id="CM017874">
    <property type="protein sequence ID" value="KAG1334345.1"/>
    <property type="molecule type" value="Genomic_DNA"/>
</dbReference>
<feature type="compositionally biased region" description="Acidic residues" evidence="1">
    <location>
        <begin position="882"/>
        <end position="893"/>
    </location>
</feature>
<feature type="compositionally biased region" description="Low complexity" evidence="1">
    <location>
        <begin position="831"/>
        <end position="846"/>
    </location>
</feature>
<sequence length="1053" mass="114778">MTTLNPNAAEFVPSALRSKFGISKSADVTKVDVPGSSGKEILNHSDSNVSNNSDDEAHQFWCHQLPDDITPDFKVMGEDELQTPGQLSLAGLSIHDGTESSQFSESTSSWLLGTQHDLSYVAIENLNLSEKTGSSGSSHAETQPLSSFMALATKNWNQSYINGDQHFTSGRHGHHYNGNYITGFLKNSSEDAVLDDGTVDPLDFLASQFPGFAPESLADVYHANGYDLNLTIEILTQLEMQVDCNFGQKLNSKSSSAPSLSMQDFPALPMAESKYKEEGLQQTPNSYRSPSSISSGTIDFASAVRKFISQESGHWKFERIGSADGSVGSSRGPQLPTSQYNGNRKSAFGDKLHNAGAARAAPVWLETGEAVVALYTLINYSESLTIKCIRNVIVNGTRTSNKARQAFLIGNKAMAKELSVKGQLYNMQMKAAHAKAREAIFRQRNPVAPQLQGKAQDCMIDLHGLHVSEAIHILKQELNILRSTARSAGQQLQGSLHVASIYAGKESIQLQGASIIAELKYLLNLLTFCWHFSKKPFPIFLEATGYSQEDVLFQEPKAGILKPAFTILVDKSTKCILLLIRGTHSIRDTLTAATGAVVPFHHTVVHQGGVSDVVLGYAHCGMVAAARWIAKLATPCLVQALHEYPDYKLKIIGHSLGGGTAALLTYVLREQQEFATTTCVTFAPAACMTWELAESGTHFITSVINSADLVPTFSAASVDDLRTEVTASAWLNDLRSQIEQTRILSTVYRSATALGSRLPSIASARARVAGAGAILRPVSSGTQVVMRSARNVAQAAWTRQPLRLSSWSCIGPRFRTNSSVSGLRLEESSRESSTSTETIEPPVTLTGTGTVETTEVITSEGVGWTSEIECSHTCETSHAADVEDDNNDSDGEELMGHGRKEDSMTEVELWQQLENELYRPRENGEAEMEKEIQEENAAAAAEVAERTSEGVLTETKEVHRFYPPGKIMHIVTILPDETTDQDVNADDDDESTEPEPKIGIFLTPRTLYGKLRLSQTMINDHYMPSYKRNIELAISELEKEISTVGSLNDEAAL</sequence>
<dbReference type="Proteomes" id="UP000797356">
    <property type="component" value="Chromosome 3"/>
</dbReference>
<dbReference type="Pfam" id="PF07145">
    <property type="entry name" value="PAM2"/>
    <property type="match status" value="1"/>
</dbReference>
<accession>A0A8K0MYD9</accession>
<feature type="region of interest" description="Disordered" evidence="1">
    <location>
        <begin position="978"/>
        <end position="997"/>
    </location>
</feature>
<dbReference type="CDD" id="cd00519">
    <property type="entry name" value="Lipase_3"/>
    <property type="match status" value="1"/>
</dbReference>
<dbReference type="PROSITE" id="PS50828">
    <property type="entry name" value="SMR"/>
    <property type="match status" value="1"/>
</dbReference>
<feature type="region of interest" description="Disordered" evidence="1">
    <location>
        <begin position="821"/>
        <end position="846"/>
    </location>
</feature>
<evidence type="ECO:0000313" key="3">
    <source>
        <dbReference type="EMBL" id="KAG1334345.1"/>
    </source>
</evidence>
<feature type="compositionally biased region" description="Acidic residues" evidence="1">
    <location>
        <begin position="978"/>
        <end position="993"/>
    </location>
</feature>
<feature type="domain" description="Smr" evidence="2">
    <location>
        <begin position="460"/>
        <end position="483"/>
    </location>
</feature>
<dbReference type="AlphaFoldDB" id="A0A8K0MYD9"/>
<dbReference type="PANTHER" id="PTHR46023">
    <property type="entry name" value="LIPASE CLASS 3 PROTEIN-LIKE"/>
    <property type="match status" value="1"/>
</dbReference>
<feature type="region of interest" description="Disordered" evidence="1">
    <location>
        <begin position="877"/>
        <end position="905"/>
    </location>
</feature>
<dbReference type="OrthoDB" id="438440at2759"/>
<gene>
    <name evidence="3" type="ORF">COCNU_03G004640</name>
</gene>
<evidence type="ECO:0000256" key="1">
    <source>
        <dbReference type="SAM" id="MobiDB-lite"/>
    </source>
</evidence>
<dbReference type="CDD" id="cd14371">
    <property type="entry name" value="CUE_CID7_like"/>
    <property type="match status" value="1"/>
</dbReference>
<protein>
    <submittedName>
        <fullName evidence="3">Putative Polyadenylate-binding protein-interacting protein 7</fullName>
    </submittedName>
</protein>
<feature type="compositionally biased region" description="Basic and acidic residues" evidence="1">
    <location>
        <begin position="894"/>
        <end position="903"/>
    </location>
</feature>
<dbReference type="Pfam" id="PF08590">
    <property type="entry name" value="DUF1771"/>
    <property type="match status" value="1"/>
</dbReference>
<comment type="caution">
    <text evidence="3">The sequence shown here is derived from an EMBL/GenBank/DDBJ whole genome shotgun (WGS) entry which is preliminary data.</text>
</comment>
<dbReference type="PANTHER" id="PTHR46023:SF5">
    <property type="entry name" value="OS02G0780700 PROTEIN"/>
    <property type="match status" value="1"/>
</dbReference>
<keyword evidence="4" id="KW-1185">Reference proteome</keyword>
<dbReference type="InterPro" id="IPR002921">
    <property type="entry name" value="Fungal_lipase-type"/>
</dbReference>
<name>A0A8K0MYD9_COCNU</name>
<feature type="compositionally biased region" description="Polar residues" evidence="1">
    <location>
        <begin position="327"/>
        <end position="344"/>
    </location>
</feature>
<evidence type="ECO:0000259" key="2">
    <source>
        <dbReference type="PROSITE" id="PS50828"/>
    </source>
</evidence>
<reference evidence="3" key="2">
    <citation type="submission" date="2019-07" db="EMBL/GenBank/DDBJ databases">
        <authorList>
            <person name="Yang Y."/>
            <person name="Bocs S."/>
            <person name="Baudouin L."/>
        </authorList>
    </citation>
    <scope>NUCLEOTIDE SEQUENCE</scope>
    <source>
        <tissue evidence="3">Spear leaf of Hainan Tall coconut</tissue>
    </source>
</reference>
<dbReference type="InterPro" id="IPR013899">
    <property type="entry name" value="DUF1771"/>
</dbReference>